<dbReference type="InterPro" id="IPR001387">
    <property type="entry name" value="Cro/C1-type_HTH"/>
</dbReference>
<evidence type="ECO:0000313" key="9">
    <source>
        <dbReference type="Proteomes" id="UP000049495"/>
    </source>
</evidence>
<sequence length="504" mass="58832">MIDVSLLSVIRRWHFREGMSQREIARRTGLSRNTVKKYLQDRTIEPTYPKRNTLSKLDDFEELLISWLKREARRPRKQRKTVKNLFEDLLPLGYSGSYDRVASFVRKWREEQKLSASKQTYMPLEFAPGEAFQFDWGENWAYINGCKTKLQVAHFKLSNSRAFLLRAYYTQSHEMLFDAHNHAFRVFQGVPERGIYDNMKTAVDAVKKGKERIVNRRFLAMVSHYLFEADFCNPAAGWEKGQIEKNVRDARSIIWQRAPRVQTLAELNEWLKAQCIQEWQTRKHPQYSHQTIEQVWLNERPHLMKVTAPFDGFIEQSKRVSSTCLVNFDRNKYSVPASYANRRVSLHAYPDKIVLLAEGVQVAEHIRVFNPRHEPPHIIYNWRHYLLVAQRKPGSIRNGAPFSLLPDSFKHLQSILLQRKGGDKEMVEVLALVLHHDEKQVEQAIEMALDAGTPSKQHVINCLSRLLNPKPVEPAPVSKGLRLVTEPISDTSRYDELRGQRHAQ</sequence>
<dbReference type="GO" id="GO:0006352">
    <property type="term" value="P:DNA-templated transcription initiation"/>
    <property type="evidence" value="ECO:0007669"/>
    <property type="project" value="InterPro"/>
</dbReference>
<dbReference type="PROSITE" id="PS50531">
    <property type="entry name" value="HTH_IS21"/>
    <property type="match status" value="1"/>
</dbReference>
<evidence type="ECO:0000256" key="1">
    <source>
        <dbReference type="ARBA" id="ARBA00009277"/>
    </source>
</evidence>
<dbReference type="GO" id="GO:0003677">
    <property type="term" value="F:DNA binding"/>
    <property type="evidence" value="ECO:0007669"/>
    <property type="project" value="UniProtKB-KW"/>
</dbReference>
<dbReference type="InterPro" id="IPR017894">
    <property type="entry name" value="HTH_IS21_transposase_type"/>
</dbReference>
<dbReference type="RefSeq" id="WP_081016092.1">
    <property type="nucleotide sequence ID" value="NZ_CCJV01000042.1"/>
</dbReference>
<dbReference type="NCBIfam" id="NF033546">
    <property type="entry name" value="transpos_IS21"/>
    <property type="match status" value="1"/>
</dbReference>
<dbReference type="InterPro" id="IPR013249">
    <property type="entry name" value="RNA_pol_sigma70_r4_t2"/>
</dbReference>
<evidence type="ECO:0000259" key="7">
    <source>
        <dbReference type="PROSITE" id="PS50994"/>
    </source>
</evidence>
<proteinExistence type="inferred from homology"/>
<dbReference type="InterPro" id="IPR054353">
    <property type="entry name" value="IstA-like_C"/>
</dbReference>
<keyword evidence="2" id="KW-0815">Transposition</keyword>
<dbReference type="PANTHER" id="PTHR35004">
    <property type="entry name" value="TRANSPOSASE RV3428C-RELATED"/>
    <property type="match status" value="1"/>
</dbReference>
<dbReference type="Proteomes" id="UP000049495">
    <property type="component" value="Unassembled WGS sequence"/>
</dbReference>
<dbReference type="SMART" id="SM00530">
    <property type="entry name" value="HTH_XRE"/>
    <property type="match status" value="1"/>
</dbReference>
<dbReference type="AlphaFoldDB" id="A0A822MUQ1"/>
<comment type="similarity">
    <text evidence="1">Belongs to the transposase IS21/IS408/IS1162 family.</text>
</comment>
<name>A0A822MUQ1_9VIBR</name>
<accession>A0A822MUQ1</accession>
<dbReference type="SUPFAM" id="SSF47413">
    <property type="entry name" value="lambda repressor-like DNA-binding domains"/>
    <property type="match status" value="1"/>
</dbReference>
<keyword evidence="4" id="KW-0233">DNA recombination</keyword>
<protein>
    <submittedName>
        <fullName evidence="8">Transposase</fullName>
    </submittedName>
</protein>
<dbReference type="PROSITE" id="PS50943">
    <property type="entry name" value="HTH_CROC1"/>
    <property type="match status" value="1"/>
</dbReference>
<dbReference type="Pfam" id="PF08281">
    <property type="entry name" value="Sigma70_r4_2"/>
    <property type="match status" value="1"/>
</dbReference>
<dbReference type="CDD" id="cd00093">
    <property type="entry name" value="HTH_XRE"/>
    <property type="match status" value="1"/>
</dbReference>
<dbReference type="GO" id="GO:0032196">
    <property type="term" value="P:transposition"/>
    <property type="evidence" value="ECO:0007669"/>
    <property type="project" value="UniProtKB-KW"/>
</dbReference>
<comment type="caution">
    <text evidence="8">The sequence shown here is derived from an EMBL/GenBank/DDBJ whole genome shotgun (WGS) entry which is preliminary data.</text>
</comment>
<evidence type="ECO:0000313" key="8">
    <source>
        <dbReference type="EMBL" id="CDT01040.1"/>
    </source>
</evidence>
<dbReference type="PANTHER" id="PTHR35004:SF7">
    <property type="entry name" value="INTEGRASE PROTEIN"/>
    <property type="match status" value="1"/>
</dbReference>
<keyword evidence="3" id="KW-0238">DNA-binding</keyword>
<dbReference type="InterPro" id="IPR001584">
    <property type="entry name" value="Integrase_cat-core"/>
</dbReference>
<evidence type="ECO:0000256" key="3">
    <source>
        <dbReference type="ARBA" id="ARBA00023125"/>
    </source>
</evidence>
<gene>
    <name evidence="8" type="primary">istA</name>
    <name evidence="8" type="ORF">VCR5J5_1360125</name>
</gene>
<dbReference type="PROSITE" id="PS50994">
    <property type="entry name" value="INTEGRASE"/>
    <property type="match status" value="1"/>
</dbReference>
<feature type="domain" description="HTH cro/C1-type" evidence="6">
    <location>
        <begin position="18"/>
        <end position="68"/>
    </location>
</feature>
<dbReference type="GO" id="GO:0006310">
    <property type="term" value="P:DNA recombination"/>
    <property type="evidence" value="ECO:0007669"/>
    <property type="project" value="UniProtKB-KW"/>
</dbReference>
<dbReference type="GO" id="GO:0016987">
    <property type="term" value="F:sigma factor activity"/>
    <property type="evidence" value="ECO:0007669"/>
    <property type="project" value="InterPro"/>
</dbReference>
<evidence type="ECO:0000259" key="6">
    <source>
        <dbReference type="PROSITE" id="PS50943"/>
    </source>
</evidence>
<dbReference type="Pfam" id="PF22483">
    <property type="entry name" value="Mu-transpos_C_2"/>
    <property type="match status" value="1"/>
</dbReference>
<evidence type="ECO:0000256" key="4">
    <source>
        <dbReference type="ARBA" id="ARBA00023172"/>
    </source>
</evidence>
<dbReference type="EMBL" id="CCJV01000042">
    <property type="protein sequence ID" value="CDT01040.1"/>
    <property type="molecule type" value="Genomic_DNA"/>
</dbReference>
<feature type="domain" description="HTH IS21-type" evidence="5">
    <location>
        <begin position="6"/>
        <end position="68"/>
    </location>
</feature>
<evidence type="ECO:0000256" key="2">
    <source>
        <dbReference type="ARBA" id="ARBA00022578"/>
    </source>
</evidence>
<dbReference type="GO" id="GO:0015074">
    <property type="term" value="P:DNA integration"/>
    <property type="evidence" value="ECO:0007669"/>
    <property type="project" value="InterPro"/>
</dbReference>
<evidence type="ECO:0000259" key="5">
    <source>
        <dbReference type="PROSITE" id="PS50531"/>
    </source>
</evidence>
<feature type="domain" description="Integrase catalytic" evidence="7">
    <location>
        <begin position="124"/>
        <end position="317"/>
    </location>
</feature>
<dbReference type="InterPro" id="IPR010982">
    <property type="entry name" value="Lambda_DNA-bd_dom_sf"/>
</dbReference>
<dbReference type="Gene3D" id="1.10.10.60">
    <property type="entry name" value="Homeodomain-like"/>
    <property type="match status" value="1"/>
</dbReference>
<reference evidence="9" key="1">
    <citation type="submission" date="2014-06" db="EMBL/GenBank/DDBJ databases">
        <authorList>
            <person name="Le Roux Frederique"/>
        </authorList>
    </citation>
    <scope>NUCLEOTIDE SEQUENCE [LARGE SCALE GENOMIC DNA]</scope>
    <source>
        <strain evidence="9">J5-5</strain>
    </source>
</reference>
<organism evidence="8 9">
    <name type="scientific">Vibrio crassostreae</name>
    <dbReference type="NCBI Taxonomy" id="246167"/>
    <lineage>
        <taxon>Bacteria</taxon>
        <taxon>Pseudomonadati</taxon>
        <taxon>Pseudomonadota</taxon>
        <taxon>Gammaproteobacteria</taxon>
        <taxon>Vibrionales</taxon>
        <taxon>Vibrionaceae</taxon>
        <taxon>Vibrio</taxon>
    </lineage>
</organism>